<keyword evidence="2" id="KW-1185">Reference proteome</keyword>
<dbReference type="Proteomes" id="UP000251002">
    <property type="component" value="Unassembled WGS sequence"/>
</dbReference>
<proteinExistence type="predicted"/>
<protein>
    <submittedName>
        <fullName evidence="1">Uncharacterized protein</fullName>
    </submittedName>
</protein>
<gene>
    <name evidence="1" type="ORF">DP120_01880</name>
</gene>
<comment type="caution">
    <text evidence="1">The sequence shown here is derived from an EMBL/GenBank/DDBJ whole genome shotgun (WGS) entry which is preliminary data.</text>
</comment>
<sequence>MICRFFAFRFGEKHPFKGFGSAGKVQDRGEVSARAGKSKTVKWMAFREAKCVKGGVMVEEWDFLGKWWQNKMFFV</sequence>
<reference evidence="1 2" key="1">
    <citation type="submission" date="2018-06" db="EMBL/GenBank/DDBJ databases">
        <title>The draft genome sequences of strains SCU63 and S1.</title>
        <authorList>
            <person name="Gan L."/>
        </authorList>
    </citation>
    <scope>NUCLEOTIDE SEQUENCE [LARGE SCALE GENOMIC DNA]</scope>
    <source>
        <strain evidence="1 2">SCU63</strain>
    </source>
</reference>
<dbReference type="AlphaFoldDB" id="A0A365L6M2"/>
<name>A0A365L6M2_9BACL</name>
<evidence type="ECO:0000313" key="2">
    <source>
        <dbReference type="Proteomes" id="UP000251002"/>
    </source>
</evidence>
<organism evidence="1 2">
    <name type="scientific">Planococcus halotolerans</name>
    <dbReference type="NCBI Taxonomy" id="2233542"/>
    <lineage>
        <taxon>Bacteria</taxon>
        <taxon>Bacillati</taxon>
        <taxon>Bacillota</taxon>
        <taxon>Bacilli</taxon>
        <taxon>Bacillales</taxon>
        <taxon>Caryophanaceae</taxon>
        <taxon>Planococcus</taxon>
    </lineage>
</organism>
<accession>A0A365L6M2</accession>
<dbReference type="EMBL" id="QLZR01000001">
    <property type="protein sequence ID" value="RAZ81060.1"/>
    <property type="molecule type" value="Genomic_DNA"/>
</dbReference>
<evidence type="ECO:0000313" key="1">
    <source>
        <dbReference type="EMBL" id="RAZ81060.1"/>
    </source>
</evidence>